<dbReference type="EMBL" id="CP002542">
    <property type="protein sequence ID" value="AEA44099.1"/>
    <property type="molecule type" value="Genomic_DNA"/>
</dbReference>
<gene>
    <name evidence="1" type="ordered locus">Fluta_2113</name>
</gene>
<sequence>MSWNYRIMKRKVSDSEFEYGIHEVYYKENGEIEGYTQNSIVSTVHSPEGLKYELESMMKAFDLKIVDYTEKSTN</sequence>
<keyword evidence="2" id="KW-1185">Reference proteome</keyword>
<dbReference type="AlphaFoldDB" id="F2I9E2"/>
<accession>F2I9E2</accession>
<dbReference type="KEGG" id="fte:Fluta_2113"/>
<dbReference type="Proteomes" id="UP000007463">
    <property type="component" value="Chromosome"/>
</dbReference>
<proteinExistence type="predicted"/>
<dbReference type="HOGENOM" id="CLU_2732661_0_0_10"/>
<dbReference type="STRING" id="755732.Fluta_2113"/>
<evidence type="ECO:0000313" key="1">
    <source>
        <dbReference type="EMBL" id="AEA44099.1"/>
    </source>
</evidence>
<reference evidence="1 2" key="1">
    <citation type="journal article" date="2011" name="Stand. Genomic Sci.">
        <title>Complete genome sequence of the gliding freshwater bacterium Fluviicola taffensis type strain (RW262).</title>
        <authorList>
            <person name="Woyke T."/>
            <person name="Chertkov O."/>
            <person name="Lapidus A."/>
            <person name="Nolan M."/>
            <person name="Lucas S."/>
            <person name="Del Rio T.G."/>
            <person name="Tice H."/>
            <person name="Cheng J.F."/>
            <person name="Tapia R."/>
            <person name="Han C."/>
            <person name="Goodwin L."/>
            <person name="Pitluck S."/>
            <person name="Liolios K."/>
            <person name="Pagani I."/>
            <person name="Ivanova N."/>
            <person name="Huntemann M."/>
            <person name="Mavromatis K."/>
            <person name="Mikhailova N."/>
            <person name="Pati A."/>
            <person name="Chen A."/>
            <person name="Palaniappan K."/>
            <person name="Land M."/>
            <person name="Hauser L."/>
            <person name="Brambilla E.M."/>
            <person name="Rohde M."/>
            <person name="Mwirichia R."/>
            <person name="Sikorski J."/>
            <person name="Tindall B.J."/>
            <person name="Goker M."/>
            <person name="Bristow J."/>
            <person name="Eisen J.A."/>
            <person name="Markowitz V."/>
            <person name="Hugenholtz P."/>
            <person name="Klenk H.P."/>
            <person name="Kyrpides N.C."/>
        </authorList>
    </citation>
    <scope>NUCLEOTIDE SEQUENCE [LARGE SCALE GENOMIC DNA]</scope>
    <source>
        <strain evidence="2">DSM 16823 / RW262 / RW262</strain>
    </source>
</reference>
<protein>
    <submittedName>
        <fullName evidence="1">Uncharacterized protein</fullName>
    </submittedName>
</protein>
<name>F2I9E2_FLUTR</name>
<reference evidence="2" key="2">
    <citation type="submission" date="2011-02" db="EMBL/GenBank/DDBJ databases">
        <title>The complete genome of Fluviicola taffensis DSM 16823.</title>
        <authorList>
            <consortium name="US DOE Joint Genome Institute (JGI-PGF)"/>
            <person name="Lucas S."/>
            <person name="Copeland A."/>
            <person name="Lapidus A."/>
            <person name="Bruce D."/>
            <person name="Goodwin L."/>
            <person name="Pitluck S."/>
            <person name="Kyrpides N."/>
            <person name="Mavromatis K."/>
            <person name="Ivanova N."/>
            <person name="Mikhailova N."/>
            <person name="Pagani I."/>
            <person name="Chertkov O."/>
            <person name="Detter J.C."/>
            <person name="Han C."/>
            <person name="Tapia R."/>
            <person name="Land M."/>
            <person name="Hauser L."/>
            <person name="Markowitz V."/>
            <person name="Cheng J.-F."/>
            <person name="Hugenholtz P."/>
            <person name="Woyke T."/>
            <person name="Wu D."/>
            <person name="Tindall B."/>
            <person name="Pomrenke H.G."/>
            <person name="Brambilla E."/>
            <person name="Klenk H.-P."/>
            <person name="Eisen J.A."/>
        </authorList>
    </citation>
    <scope>NUCLEOTIDE SEQUENCE [LARGE SCALE GENOMIC DNA]</scope>
    <source>
        <strain evidence="2">DSM 16823 / RW262 / RW262</strain>
    </source>
</reference>
<organism evidence="1 2">
    <name type="scientific">Fluviicola taffensis (strain DSM 16823 / NCIMB 13979 / RW262)</name>
    <dbReference type="NCBI Taxonomy" id="755732"/>
    <lineage>
        <taxon>Bacteria</taxon>
        <taxon>Pseudomonadati</taxon>
        <taxon>Bacteroidota</taxon>
        <taxon>Flavobacteriia</taxon>
        <taxon>Flavobacteriales</taxon>
        <taxon>Crocinitomicaceae</taxon>
        <taxon>Fluviicola</taxon>
    </lineage>
</organism>
<evidence type="ECO:0000313" key="2">
    <source>
        <dbReference type="Proteomes" id="UP000007463"/>
    </source>
</evidence>
<dbReference type="eggNOG" id="ENOG502ZH4Z">
    <property type="taxonomic scope" value="Bacteria"/>
</dbReference>